<dbReference type="AlphaFoldDB" id="A0A290HG72"/>
<dbReference type="Pfam" id="PF09925">
    <property type="entry name" value="DUF2157"/>
    <property type="match status" value="1"/>
</dbReference>
<dbReference type="KEGG" id="sulj:SJPD1_2331"/>
<feature type="transmembrane region" description="Helical" evidence="1">
    <location>
        <begin position="248"/>
        <end position="269"/>
    </location>
</feature>
<keyword evidence="1" id="KW-1133">Transmembrane helix</keyword>
<feature type="transmembrane region" description="Helical" evidence="1">
    <location>
        <begin position="46"/>
        <end position="66"/>
    </location>
</feature>
<gene>
    <name evidence="3" type="ORF">SJPD1_2331</name>
</gene>
<feature type="transmembrane region" description="Helical" evidence="1">
    <location>
        <begin position="420"/>
        <end position="441"/>
    </location>
</feature>
<dbReference type="RefSeq" id="WP_096047302.1">
    <property type="nucleotide sequence ID" value="NZ_CP023275.1"/>
</dbReference>
<feature type="transmembrane region" description="Helical" evidence="1">
    <location>
        <begin position="365"/>
        <end position="388"/>
    </location>
</feature>
<feature type="transmembrane region" description="Helical" evidence="1">
    <location>
        <begin position="217"/>
        <end position="236"/>
    </location>
</feature>
<keyword evidence="1" id="KW-0812">Transmembrane</keyword>
<dbReference type="EMBL" id="CP023275">
    <property type="protein sequence ID" value="ATB70427.1"/>
    <property type="molecule type" value="Genomic_DNA"/>
</dbReference>
<feature type="transmembrane region" description="Helical" evidence="1">
    <location>
        <begin position="78"/>
        <end position="94"/>
    </location>
</feature>
<evidence type="ECO:0000259" key="2">
    <source>
        <dbReference type="Pfam" id="PF09925"/>
    </source>
</evidence>
<organism evidence="3 4">
    <name type="scientific">Sulfurospirillum diekertiae</name>
    <dbReference type="NCBI Taxonomy" id="1854492"/>
    <lineage>
        <taxon>Bacteria</taxon>
        <taxon>Pseudomonadati</taxon>
        <taxon>Campylobacterota</taxon>
        <taxon>Epsilonproteobacteria</taxon>
        <taxon>Campylobacterales</taxon>
        <taxon>Sulfurospirillaceae</taxon>
        <taxon>Sulfurospirillum</taxon>
    </lineage>
</organism>
<dbReference type="InterPro" id="IPR018677">
    <property type="entry name" value="DUF2157"/>
</dbReference>
<evidence type="ECO:0000256" key="1">
    <source>
        <dbReference type="SAM" id="Phobius"/>
    </source>
</evidence>
<accession>A0A290HG72</accession>
<sequence length="449" mass="50268">MSKENYQWLEKELPSWVNEGIVTQESARVLLSRYEGEKSSQRSSGIAFSLLGFALVGLGIISLLAYNWDALGHLERTLFAIVLLVGAQAFSFWVKRYKPNDTALLEGSGILWFLMMGASLAIIGQTYHLGGTVFDFLSLWLLLSFGIAWLLPSSGAALLQILLWTVVWISHRSDLSALLEMNTDSFLSTWALLGIMLCWLGYYVWQLRTAKNANGTLLLSWGLAISLFLVFLVEILTQTRAMPHLRSMVNYFALFFALYYMAGMLYLSHGEKTWQRPFERIGKFGALFLVLTQVSFRARMWLDGADSMIQAPSQMGWLAISLIVLFVALLVLFLQKVKKVPAEVLVILTPVIFLIYTQLQSHHEVSALASMLFINASLLLGASWMIVCGAKEGRLGLINQGMILIALTVWIHFMDAKFDLVAKGVAFIVTGVLFLVINAFVRRKLRASA</sequence>
<feature type="transmembrane region" description="Helical" evidence="1">
    <location>
        <begin position="187"/>
        <end position="205"/>
    </location>
</feature>
<reference evidence="4" key="1">
    <citation type="submission" date="2017-09" db="EMBL/GenBank/DDBJ databases">
        <title>The complete genome of Sulfurospirillum sp. JPD-1.</title>
        <authorList>
            <person name="Goris T."/>
        </authorList>
    </citation>
    <scope>NUCLEOTIDE SEQUENCE [LARGE SCALE GENOMIC DNA]</scope>
    <source>
        <strain evidence="4">JPD-1</strain>
    </source>
</reference>
<keyword evidence="1" id="KW-0472">Membrane</keyword>
<feature type="transmembrane region" description="Helical" evidence="1">
    <location>
        <begin position="281"/>
        <end position="302"/>
    </location>
</feature>
<feature type="transmembrane region" description="Helical" evidence="1">
    <location>
        <begin position="340"/>
        <end position="359"/>
    </location>
</feature>
<feature type="transmembrane region" description="Helical" evidence="1">
    <location>
        <begin position="109"/>
        <end position="127"/>
    </location>
</feature>
<proteinExistence type="predicted"/>
<name>A0A290HG72_9BACT</name>
<dbReference type="Proteomes" id="UP000217349">
    <property type="component" value="Chromosome"/>
</dbReference>
<dbReference type="OrthoDB" id="642680at2"/>
<evidence type="ECO:0000313" key="4">
    <source>
        <dbReference type="Proteomes" id="UP000217349"/>
    </source>
</evidence>
<feature type="transmembrane region" description="Helical" evidence="1">
    <location>
        <begin position="314"/>
        <end position="333"/>
    </location>
</feature>
<protein>
    <recommendedName>
        <fullName evidence="2">DUF2157 domain-containing protein</fullName>
    </recommendedName>
</protein>
<feature type="transmembrane region" description="Helical" evidence="1">
    <location>
        <begin position="139"/>
        <end position="167"/>
    </location>
</feature>
<feature type="transmembrane region" description="Helical" evidence="1">
    <location>
        <begin position="395"/>
        <end position="414"/>
    </location>
</feature>
<evidence type="ECO:0000313" key="3">
    <source>
        <dbReference type="EMBL" id="ATB70427.1"/>
    </source>
</evidence>
<feature type="domain" description="DUF2157" evidence="2">
    <location>
        <begin position="15"/>
        <end position="155"/>
    </location>
</feature>